<evidence type="ECO:0000313" key="2">
    <source>
        <dbReference type="Proteomes" id="UP000193920"/>
    </source>
</evidence>
<evidence type="ECO:0000313" key="1">
    <source>
        <dbReference type="EMBL" id="ORY16195.1"/>
    </source>
</evidence>
<accession>A0A1Y2A2G3</accession>
<dbReference type="EMBL" id="MCOG01000334">
    <property type="protein sequence ID" value="ORY16195.1"/>
    <property type="molecule type" value="Genomic_DNA"/>
</dbReference>
<sequence>MDYYKTLRDLCKQYNTVPNALIVCLDKAITDTYHCNYIYDIKEGLNIINVNRFSKYRIIIDYVTKKFTDEFSFPSPNNLINLDERIPFIVVNKFLSEENEISRKKDGFGHFKVKDHSKCLYVINKNLSDLDISNIYDYLNINNEIKRIAYKNNYNNICCKTYESNNNTDCEIFDSNSDIDIDQLTSSIINDSEIDNIDILISLKNNELLINTTEDAIIITTSHIYFYNYNTIYLINKILSLLDEVNKVDTSQNINNNLLIKVGKSNMYYSIEFVKEPINFRVFDLMLKKKRFKDIVTLDKSSVNKEINKDTSRTYTIHIGDESFIMKIFHNLYSYSNVFYFPELEWHNHKLSQVIVKKLYSMYEAMCYEINHFDTINYKIFFDGYYSDSYTNPDIVLPIKADPDLCRKKIVKYIRWRGEYFMAPLGSGCRITYFLEKSPFNKHKGSRKILQCVKIKSFNKNKNDNYYQKEDGSTDDDDYFYNNEDKIIKELKLNDTSNEEELKFYNNNNNRNNGQIYNNNDNYSNNGQIYNNNNNSNNGLIYNNNYNNSNNRNLNSINFRTKQ</sequence>
<gene>
    <name evidence="1" type="ORF">LY90DRAFT_174309</name>
</gene>
<protein>
    <submittedName>
        <fullName evidence="1">Uncharacterized protein</fullName>
    </submittedName>
</protein>
<dbReference type="Proteomes" id="UP000193920">
    <property type="component" value="Unassembled WGS sequence"/>
</dbReference>
<keyword evidence="2" id="KW-1185">Reference proteome</keyword>
<proteinExistence type="predicted"/>
<comment type="caution">
    <text evidence="1">The sequence shown here is derived from an EMBL/GenBank/DDBJ whole genome shotgun (WGS) entry which is preliminary data.</text>
</comment>
<name>A0A1Y2A2G3_9FUNG</name>
<reference evidence="1 2" key="1">
    <citation type="submission" date="2016-08" db="EMBL/GenBank/DDBJ databases">
        <title>A Parts List for Fungal Cellulosomes Revealed by Comparative Genomics.</title>
        <authorList>
            <consortium name="DOE Joint Genome Institute"/>
            <person name="Haitjema C.H."/>
            <person name="Gilmore S.P."/>
            <person name="Henske J.K."/>
            <person name="Solomon K.V."/>
            <person name="De Groot R."/>
            <person name="Kuo A."/>
            <person name="Mondo S.J."/>
            <person name="Salamov A.A."/>
            <person name="Labutti K."/>
            <person name="Zhao Z."/>
            <person name="Chiniquy J."/>
            <person name="Barry K."/>
            <person name="Brewer H.M."/>
            <person name="Purvine S.O."/>
            <person name="Wright A.T."/>
            <person name="Boxma B."/>
            <person name="Van Alen T."/>
            <person name="Hackstein J.H."/>
            <person name="Baker S.E."/>
            <person name="Grigoriev I.V."/>
            <person name="O'Malley M.A."/>
        </authorList>
    </citation>
    <scope>NUCLEOTIDE SEQUENCE [LARGE SCALE GENOMIC DNA]</scope>
    <source>
        <strain evidence="1 2">G1</strain>
    </source>
</reference>
<dbReference type="AlphaFoldDB" id="A0A1Y2A2G3"/>
<organism evidence="1 2">
    <name type="scientific">Neocallimastix californiae</name>
    <dbReference type="NCBI Taxonomy" id="1754190"/>
    <lineage>
        <taxon>Eukaryota</taxon>
        <taxon>Fungi</taxon>
        <taxon>Fungi incertae sedis</taxon>
        <taxon>Chytridiomycota</taxon>
        <taxon>Chytridiomycota incertae sedis</taxon>
        <taxon>Neocallimastigomycetes</taxon>
        <taxon>Neocallimastigales</taxon>
        <taxon>Neocallimastigaceae</taxon>
        <taxon>Neocallimastix</taxon>
    </lineage>
</organism>